<protein>
    <submittedName>
        <fullName evidence="4">GH3 auxin-responsive promoter family protein</fullName>
    </submittedName>
</protein>
<gene>
    <name evidence="4" type="ORF">ACFQZM_40475</name>
</gene>
<dbReference type="Pfam" id="PF23571">
    <property type="entry name" value="GH3_M"/>
    <property type="match status" value="1"/>
</dbReference>
<evidence type="ECO:0000259" key="3">
    <source>
        <dbReference type="Pfam" id="PF23572"/>
    </source>
</evidence>
<dbReference type="InterPro" id="IPR055378">
    <property type="entry name" value="GH3_C"/>
</dbReference>
<evidence type="ECO:0000313" key="5">
    <source>
        <dbReference type="Proteomes" id="UP001597063"/>
    </source>
</evidence>
<dbReference type="Proteomes" id="UP001597063">
    <property type="component" value="Unassembled WGS sequence"/>
</dbReference>
<evidence type="ECO:0000259" key="2">
    <source>
        <dbReference type="Pfam" id="PF23571"/>
    </source>
</evidence>
<dbReference type="InterPro" id="IPR055377">
    <property type="entry name" value="GH3_M"/>
</dbReference>
<dbReference type="Pfam" id="PF23572">
    <property type="entry name" value="GH3_C"/>
    <property type="match status" value="1"/>
</dbReference>
<proteinExistence type="predicted"/>
<evidence type="ECO:0000256" key="1">
    <source>
        <dbReference type="SAM" id="MobiDB-lite"/>
    </source>
</evidence>
<evidence type="ECO:0000313" key="4">
    <source>
        <dbReference type="EMBL" id="MFD0690823.1"/>
    </source>
</evidence>
<organism evidence="4 5">
    <name type="scientific">Actinomadura fibrosa</name>
    <dbReference type="NCBI Taxonomy" id="111802"/>
    <lineage>
        <taxon>Bacteria</taxon>
        <taxon>Bacillati</taxon>
        <taxon>Actinomycetota</taxon>
        <taxon>Actinomycetes</taxon>
        <taxon>Streptosporangiales</taxon>
        <taxon>Thermomonosporaceae</taxon>
        <taxon>Actinomadura</taxon>
    </lineage>
</organism>
<name>A0ABW2XZC5_9ACTN</name>
<keyword evidence="5" id="KW-1185">Reference proteome</keyword>
<sequence>MSADERADAYRRRVHRESRAFLARLGDPRGAQAAVLGEVLAAGAGTAFGREHGLGSVRDAAGFRRAVPVRGHEEFGPWLDRIHRGEKGVLTSEDPLAFFASSGTTGAEKTIPVTGGFLRRCFLPFYFAGFAALVEHHPDLPGRDDAVLNLWQDPHSPTGRTSGGRPHLGPSQLDYGEVGEELAVGLGNRAPWSRLPDRSGDAGPWERTYLRLRLAAEHDVRGVIAVNPAIAAALPHQLRLWWPRLVQEIRDGTLGGAPFRPPAPERADALERRAERRGRPAPEAVWPRLELLLTWNTYVARLYLPELREEYGEGVRIRPAPIGSSEGPLAIPAAGASAGGPLAVASCFYEFVPADEEIDPRGATLLAHELEEGQEYHVILTHLGGLYRCALRDVVRVVGSAAATPVVEYSCRAGLVSVAGERLRESHVLRAMADARAAAGGTIRNLAYRARPGGGGIPGHEAAVAFGEPRPGRELEAFGDALDAALSREAPAYARARRAGSLAAPVVRQVPPDAFFREWQRRVEAGERPPRVKDRVFQDDPGVWARLTAPAPTPVHASGSDARHA</sequence>
<dbReference type="Pfam" id="PF03321">
    <property type="entry name" value="GH3"/>
    <property type="match status" value="1"/>
</dbReference>
<dbReference type="InterPro" id="IPR004993">
    <property type="entry name" value="GH3"/>
</dbReference>
<dbReference type="RefSeq" id="WP_165502788.1">
    <property type="nucleotide sequence ID" value="NZ_CAACUY010000021.1"/>
</dbReference>
<feature type="region of interest" description="Disordered" evidence="1">
    <location>
        <begin position="545"/>
        <end position="565"/>
    </location>
</feature>
<reference evidence="5" key="1">
    <citation type="journal article" date="2019" name="Int. J. Syst. Evol. Microbiol.">
        <title>The Global Catalogue of Microorganisms (GCM) 10K type strain sequencing project: providing services to taxonomists for standard genome sequencing and annotation.</title>
        <authorList>
            <consortium name="The Broad Institute Genomics Platform"/>
            <consortium name="The Broad Institute Genome Sequencing Center for Infectious Disease"/>
            <person name="Wu L."/>
            <person name="Ma J."/>
        </authorList>
    </citation>
    <scope>NUCLEOTIDE SEQUENCE [LARGE SCALE GENOMIC DNA]</scope>
    <source>
        <strain evidence="5">JCM 9371</strain>
    </source>
</reference>
<dbReference type="EMBL" id="JBHTGP010000024">
    <property type="protein sequence ID" value="MFD0690823.1"/>
    <property type="molecule type" value="Genomic_DNA"/>
</dbReference>
<comment type="caution">
    <text evidence="4">The sequence shown here is derived from an EMBL/GenBank/DDBJ whole genome shotgun (WGS) entry which is preliminary data.</text>
</comment>
<dbReference type="PANTHER" id="PTHR31901">
    <property type="entry name" value="GH3 DOMAIN-CONTAINING PROTEIN"/>
    <property type="match status" value="1"/>
</dbReference>
<accession>A0ABW2XZC5</accession>
<feature type="domain" description="GH3 middle" evidence="2">
    <location>
        <begin position="342"/>
        <end position="412"/>
    </location>
</feature>
<dbReference type="PANTHER" id="PTHR31901:SF9">
    <property type="entry name" value="GH3 DOMAIN-CONTAINING PROTEIN"/>
    <property type="match status" value="1"/>
</dbReference>
<feature type="domain" description="GH3 C-terminal" evidence="3">
    <location>
        <begin position="462"/>
        <end position="528"/>
    </location>
</feature>